<dbReference type="Gene3D" id="3.30.420.10">
    <property type="entry name" value="Ribonuclease H-like superfamily/Ribonuclease H"/>
    <property type="match status" value="2"/>
</dbReference>
<comment type="caution">
    <text evidence="3">The sequence shown here is derived from an EMBL/GenBank/DDBJ whole genome shotgun (WGS) entry which is preliminary data.</text>
</comment>
<dbReference type="GO" id="GO:0004523">
    <property type="term" value="F:RNA-DNA hybrid ribonuclease activity"/>
    <property type="evidence" value="ECO:0007669"/>
    <property type="project" value="InterPro"/>
</dbReference>
<evidence type="ECO:0000256" key="1">
    <source>
        <dbReference type="SAM" id="MobiDB-lite"/>
    </source>
</evidence>
<dbReference type="EMBL" id="JACGWM010001915">
    <property type="protein sequence ID" value="KAL0285770.1"/>
    <property type="molecule type" value="Genomic_DNA"/>
</dbReference>
<dbReference type="InterPro" id="IPR036397">
    <property type="entry name" value="RNaseH_sf"/>
</dbReference>
<dbReference type="AlphaFoldDB" id="A0AAW2IUK2"/>
<sequence>MESNALDPSIAAKRKDRDEEKEPKKKEERKHLSPTDSIASAPTSWKKFHLAIKFEFSTSNNEAEYEAFLAERDLAIAFGAKKIDIYSDSQLVVNQIQGSYEAREEKMVKYLLKAKEMLNKFEESSVQVSRMDNVGADRLDKLASSMAAIRSRRINFLSSDRRQWSNRKLRFARESRGNLWKRPRGEGLSSKSCEAKFLLANNAPRYQEMVKCCRACQLNKDLVGPFPQAAGQRKFLFVAIVYFTKWVEAEPLAKITEKEVTKTEIVAPTEIRELSWRVKHYDLVSNVQGLRMNVDFIDEAREVATTRVAMYKARMAKAYNARVRQETSKWGKRKVSGPVGKLDPKWEEPYKVVEIVNEGAYKLQ</sequence>
<dbReference type="InterPro" id="IPR002156">
    <property type="entry name" value="RNaseH_domain"/>
</dbReference>
<proteinExistence type="predicted"/>
<organism evidence="3">
    <name type="scientific">Sesamum calycinum</name>
    <dbReference type="NCBI Taxonomy" id="2727403"/>
    <lineage>
        <taxon>Eukaryota</taxon>
        <taxon>Viridiplantae</taxon>
        <taxon>Streptophyta</taxon>
        <taxon>Embryophyta</taxon>
        <taxon>Tracheophyta</taxon>
        <taxon>Spermatophyta</taxon>
        <taxon>Magnoliopsida</taxon>
        <taxon>eudicotyledons</taxon>
        <taxon>Gunneridae</taxon>
        <taxon>Pentapetalae</taxon>
        <taxon>asterids</taxon>
        <taxon>lamiids</taxon>
        <taxon>Lamiales</taxon>
        <taxon>Pedaliaceae</taxon>
        <taxon>Sesamum</taxon>
    </lineage>
</organism>
<dbReference type="GO" id="GO:0003676">
    <property type="term" value="F:nucleic acid binding"/>
    <property type="evidence" value="ECO:0007669"/>
    <property type="project" value="InterPro"/>
</dbReference>
<dbReference type="InterPro" id="IPR012337">
    <property type="entry name" value="RNaseH-like_sf"/>
</dbReference>
<reference evidence="3" key="1">
    <citation type="submission" date="2020-06" db="EMBL/GenBank/DDBJ databases">
        <authorList>
            <person name="Li T."/>
            <person name="Hu X."/>
            <person name="Zhang T."/>
            <person name="Song X."/>
            <person name="Zhang H."/>
            <person name="Dai N."/>
            <person name="Sheng W."/>
            <person name="Hou X."/>
            <person name="Wei L."/>
        </authorList>
    </citation>
    <scope>NUCLEOTIDE SEQUENCE</scope>
    <source>
        <strain evidence="3">KEN8</strain>
        <tissue evidence="3">Leaf</tissue>
    </source>
</reference>
<name>A0AAW2IUK2_9LAMI</name>
<dbReference type="CDD" id="cd09279">
    <property type="entry name" value="RNase_HI_like"/>
    <property type="match status" value="1"/>
</dbReference>
<feature type="region of interest" description="Disordered" evidence="1">
    <location>
        <begin position="1"/>
        <end position="38"/>
    </location>
</feature>
<protein>
    <recommendedName>
        <fullName evidence="2">RNase H type-1 domain-containing protein</fullName>
    </recommendedName>
</protein>
<gene>
    <name evidence="3" type="ORF">Scaly_2809400</name>
</gene>
<evidence type="ECO:0000313" key="3">
    <source>
        <dbReference type="EMBL" id="KAL0285770.1"/>
    </source>
</evidence>
<accession>A0AAW2IUK2</accession>
<dbReference type="PANTHER" id="PTHR48475:SF2">
    <property type="entry name" value="RIBONUCLEASE H"/>
    <property type="match status" value="1"/>
</dbReference>
<dbReference type="SUPFAM" id="SSF53098">
    <property type="entry name" value="Ribonuclease H-like"/>
    <property type="match status" value="1"/>
</dbReference>
<evidence type="ECO:0000259" key="2">
    <source>
        <dbReference type="PROSITE" id="PS50879"/>
    </source>
</evidence>
<reference evidence="3" key="2">
    <citation type="journal article" date="2024" name="Plant">
        <title>Genomic evolution and insights into agronomic trait innovations of Sesamum species.</title>
        <authorList>
            <person name="Miao H."/>
            <person name="Wang L."/>
            <person name="Qu L."/>
            <person name="Liu H."/>
            <person name="Sun Y."/>
            <person name="Le M."/>
            <person name="Wang Q."/>
            <person name="Wei S."/>
            <person name="Zheng Y."/>
            <person name="Lin W."/>
            <person name="Duan Y."/>
            <person name="Cao H."/>
            <person name="Xiong S."/>
            <person name="Wang X."/>
            <person name="Wei L."/>
            <person name="Li C."/>
            <person name="Ma Q."/>
            <person name="Ju M."/>
            <person name="Zhao R."/>
            <person name="Li G."/>
            <person name="Mu C."/>
            <person name="Tian Q."/>
            <person name="Mei H."/>
            <person name="Zhang T."/>
            <person name="Gao T."/>
            <person name="Zhang H."/>
        </authorList>
    </citation>
    <scope>NUCLEOTIDE SEQUENCE</scope>
    <source>
        <strain evidence="3">KEN8</strain>
    </source>
</reference>
<dbReference type="PROSITE" id="PS50879">
    <property type="entry name" value="RNASE_H_1"/>
    <property type="match status" value="1"/>
</dbReference>
<dbReference type="PANTHER" id="PTHR48475">
    <property type="entry name" value="RIBONUCLEASE H"/>
    <property type="match status" value="1"/>
</dbReference>
<feature type="domain" description="RNase H type-1" evidence="2">
    <location>
        <begin position="27"/>
        <end position="148"/>
    </location>
</feature>
<feature type="compositionally biased region" description="Basic and acidic residues" evidence="1">
    <location>
        <begin position="13"/>
        <end position="33"/>
    </location>
</feature>
<dbReference type="Pfam" id="PF13456">
    <property type="entry name" value="RVT_3"/>
    <property type="match status" value="1"/>
</dbReference>